<dbReference type="GO" id="GO:0020037">
    <property type="term" value="F:heme binding"/>
    <property type="evidence" value="ECO:0007669"/>
    <property type="project" value="InterPro"/>
</dbReference>
<name>A0A4V0YYQ6_KTERU</name>
<dbReference type="KEGG" id="kbs:EPA93_13970"/>
<dbReference type="SUPFAM" id="SSF140959">
    <property type="entry name" value="Indolic compounds 2,3-dioxygenase-like"/>
    <property type="match status" value="1"/>
</dbReference>
<reference evidence="1 2" key="1">
    <citation type="submission" date="2019-01" db="EMBL/GenBank/DDBJ databases">
        <title>Ktedonosporobacter rubrisoli SCAWS-G2.</title>
        <authorList>
            <person name="Huang Y."/>
            <person name="Yan B."/>
        </authorList>
    </citation>
    <scope>NUCLEOTIDE SEQUENCE [LARGE SCALE GENOMIC DNA]</scope>
    <source>
        <strain evidence="1 2">SCAWS-G2</strain>
    </source>
</reference>
<keyword evidence="2" id="KW-1185">Reference proteome</keyword>
<accession>A0A4V0YYQ6</accession>
<evidence type="ECO:0000313" key="1">
    <source>
        <dbReference type="EMBL" id="QBD77051.1"/>
    </source>
</evidence>
<gene>
    <name evidence="1" type="ORF">EPA93_13970</name>
</gene>
<dbReference type="GO" id="GO:0004833">
    <property type="term" value="F:L-tryptophan 2,3-dioxygenase activity"/>
    <property type="evidence" value="ECO:0007669"/>
    <property type="project" value="InterPro"/>
</dbReference>
<dbReference type="InterPro" id="IPR004981">
    <property type="entry name" value="Trp_2_3_dOase"/>
</dbReference>
<dbReference type="GO" id="GO:0019441">
    <property type="term" value="P:L-tryptophan catabolic process to kynurenine"/>
    <property type="evidence" value="ECO:0007669"/>
    <property type="project" value="InterPro"/>
</dbReference>
<dbReference type="InterPro" id="IPR037217">
    <property type="entry name" value="Trp/Indoleamine_2_3_dOase-like"/>
</dbReference>
<sequence>MVKDYSVPILNGSGDTDYARYMRTDELLSLQRKPEEIIHRDELLFQVVHQSSELWLKHACFEVEEATRQVQLGALDTAARLLGRASLGIELITGQLEMLRHLAPWDFQTLRTILGHGSGFESPGWHAVQRVSHALSRAFNKLIIQECVDLAELYRGSPDRPLYRLAEAMIDWDERVAIWRVRHYKIATRILGHEVIGTKGLPLEILNSRLSQKFFPELWRIRTVLSETGPMAHLCPLDEPSIPAENEEAGGAL</sequence>
<protein>
    <submittedName>
        <fullName evidence="1">Tryptophan 2,3-dioxygenase</fullName>
    </submittedName>
</protein>
<dbReference type="Gene3D" id="1.20.58.480">
    <property type="match status" value="2"/>
</dbReference>
<dbReference type="PANTHER" id="PTHR10138:SF0">
    <property type="entry name" value="TRYPTOPHAN 2,3-DIOXYGENASE"/>
    <property type="match status" value="1"/>
</dbReference>
<dbReference type="AlphaFoldDB" id="A0A4V0YYQ6"/>
<dbReference type="EMBL" id="CP035758">
    <property type="protein sequence ID" value="QBD77051.1"/>
    <property type="molecule type" value="Genomic_DNA"/>
</dbReference>
<dbReference type="GO" id="GO:0046872">
    <property type="term" value="F:metal ion binding"/>
    <property type="evidence" value="ECO:0007669"/>
    <property type="project" value="InterPro"/>
</dbReference>
<dbReference type="RefSeq" id="WP_129888115.1">
    <property type="nucleotide sequence ID" value="NZ_CP035758.1"/>
</dbReference>
<evidence type="ECO:0000313" key="2">
    <source>
        <dbReference type="Proteomes" id="UP000290365"/>
    </source>
</evidence>
<dbReference type="Proteomes" id="UP000290365">
    <property type="component" value="Chromosome"/>
</dbReference>
<dbReference type="GO" id="GO:0019442">
    <property type="term" value="P:L-tryptophan catabolic process to acetyl-CoA"/>
    <property type="evidence" value="ECO:0007669"/>
    <property type="project" value="TreeGrafter"/>
</dbReference>
<dbReference type="Pfam" id="PF03301">
    <property type="entry name" value="Trp_dioxygenase"/>
    <property type="match status" value="1"/>
</dbReference>
<keyword evidence="1" id="KW-0223">Dioxygenase</keyword>
<dbReference type="OrthoDB" id="9776847at2"/>
<proteinExistence type="predicted"/>
<organism evidence="1 2">
    <name type="scientific">Ktedonosporobacter rubrisoli</name>
    <dbReference type="NCBI Taxonomy" id="2509675"/>
    <lineage>
        <taxon>Bacteria</taxon>
        <taxon>Bacillati</taxon>
        <taxon>Chloroflexota</taxon>
        <taxon>Ktedonobacteria</taxon>
        <taxon>Ktedonobacterales</taxon>
        <taxon>Ktedonosporobacteraceae</taxon>
        <taxon>Ktedonosporobacter</taxon>
    </lineage>
</organism>
<dbReference type="PANTHER" id="PTHR10138">
    <property type="entry name" value="TRYPTOPHAN 2,3-DIOXYGENASE"/>
    <property type="match status" value="1"/>
</dbReference>
<keyword evidence="1" id="KW-0560">Oxidoreductase</keyword>